<sequence length="144" mass="16977">MLTAEHKIIIVHLLPAGFAERYKRHVDKIEKIWPEWFQLGSQERSGIRALTFVKYSKLNTVNFVTVTRVGIWHQLQGDQYCEDQQQAKSHGAEQKYETQFFLWHWSVQQNGRRPVKNYPSQPTFKAKQGRQKSDGTRCSRNQIC</sequence>
<name>A0A0V1EYX5_TRIPS</name>
<dbReference type="Proteomes" id="UP000054805">
    <property type="component" value="Unassembled WGS sequence"/>
</dbReference>
<evidence type="ECO:0000313" key="2">
    <source>
        <dbReference type="EMBL" id="KRY78853.1"/>
    </source>
</evidence>
<protein>
    <submittedName>
        <fullName evidence="2">Uncharacterized protein</fullName>
    </submittedName>
</protein>
<proteinExistence type="predicted"/>
<evidence type="ECO:0000313" key="6">
    <source>
        <dbReference type="Proteomes" id="UP000054805"/>
    </source>
</evidence>
<dbReference type="AlphaFoldDB" id="A0A0V1EYX5"/>
<dbReference type="EMBL" id="JYDR01000003">
    <property type="protein sequence ID" value="KRY78853.1"/>
    <property type="molecule type" value="Genomic_DNA"/>
</dbReference>
<accession>A0A0V1EYX5</accession>
<evidence type="ECO:0000313" key="5">
    <source>
        <dbReference type="Proteomes" id="UP000054632"/>
    </source>
</evidence>
<dbReference type="EMBL" id="JYDV01000001">
    <property type="protein sequence ID" value="KRZ46027.1"/>
    <property type="molecule type" value="Genomic_DNA"/>
</dbReference>
<dbReference type="EMBL" id="JYDS01000002">
    <property type="protein sequence ID" value="KRZ34700.1"/>
    <property type="molecule type" value="Genomic_DNA"/>
</dbReference>
<dbReference type="Proteomes" id="UP000054632">
    <property type="component" value="Unassembled WGS sequence"/>
</dbReference>
<keyword evidence="6" id="KW-1185">Reference proteome</keyword>
<reference evidence="5 6" key="1">
    <citation type="submission" date="2015-01" db="EMBL/GenBank/DDBJ databases">
        <title>Evolution of Trichinella species and genotypes.</title>
        <authorList>
            <person name="Korhonen P.K."/>
            <person name="Edoardo P."/>
            <person name="Giuseppe L.R."/>
            <person name="Gasser R.B."/>
        </authorList>
    </citation>
    <scope>NUCLEOTIDE SEQUENCE [LARGE SCALE GENOMIC DNA]</scope>
    <source>
        <strain evidence="2">ISS13</strain>
        <strain evidence="4">ISS176</strain>
        <strain evidence="3">ISS588</strain>
    </source>
</reference>
<evidence type="ECO:0000256" key="1">
    <source>
        <dbReference type="SAM" id="MobiDB-lite"/>
    </source>
</evidence>
<comment type="caution">
    <text evidence="2">The sequence shown here is derived from an EMBL/GenBank/DDBJ whole genome shotgun (WGS) entry which is preliminary data.</text>
</comment>
<dbReference type="Proteomes" id="UP000054826">
    <property type="component" value="Unassembled WGS sequence"/>
</dbReference>
<feature type="region of interest" description="Disordered" evidence="1">
    <location>
        <begin position="112"/>
        <end position="144"/>
    </location>
</feature>
<evidence type="ECO:0000313" key="4">
    <source>
        <dbReference type="EMBL" id="KRZ46027.1"/>
    </source>
</evidence>
<organism evidence="2 5">
    <name type="scientific">Trichinella pseudospiralis</name>
    <name type="common">Parasitic roundworm</name>
    <dbReference type="NCBI Taxonomy" id="6337"/>
    <lineage>
        <taxon>Eukaryota</taxon>
        <taxon>Metazoa</taxon>
        <taxon>Ecdysozoa</taxon>
        <taxon>Nematoda</taxon>
        <taxon>Enoplea</taxon>
        <taxon>Dorylaimia</taxon>
        <taxon>Trichinellida</taxon>
        <taxon>Trichinellidae</taxon>
        <taxon>Trichinella</taxon>
    </lineage>
</organism>
<gene>
    <name evidence="2" type="ORF">T4A_8352</name>
    <name evidence="3" type="ORF">T4B_9403</name>
    <name evidence="4" type="ORF">T4C_2824</name>
</gene>
<evidence type="ECO:0000313" key="3">
    <source>
        <dbReference type="EMBL" id="KRZ34700.1"/>
    </source>
</evidence>